<sequence length="99" mass="11202">MRAFEEDEGVIHPWDLVVDEGATRVLLALPSFKDARLRERLRKLATNAMMAATTRQRDAALRRLSEVLTRRDARHLADAQLLAMLSSGEPPEDLTVQLH</sequence>
<protein>
    <submittedName>
        <fullName evidence="1">Uncharacterized protein</fullName>
    </submittedName>
</protein>
<organism evidence="1 2">
    <name type="scientific">Archangium gephyra</name>
    <dbReference type="NCBI Taxonomy" id="48"/>
    <lineage>
        <taxon>Bacteria</taxon>
        <taxon>Pseudomonadati</taxon>
        <taxon>Myxococcota</taxon>
        <taxon>Myxococcia</taxon>
        <taxon>Myxococcales</taxon>
        <taxon>Cystobacterineae</taxon>
        <taxon>Archangiaceae</taxon>
        <taxon>Archangium</taxon>
    </lineage>
</organism>
<evidence type="ECO:0000313" key="2">
    <source>
        <dbReference type="Proteomes" id="UP000249061"/>
    </source>
</evidence>
<dbReference type="Proteomes" id="UP000249061">
    <property type="component" value="Unassembled WGS sequence"/>
</dbReference>
<accession>A0A2W5TP31</accession>
<evidence type="ECO:0000313" key="1">
    <source>
        <dbReference type="EMBL" id="PZR14426.1"/>
    </source>
</evidence>
<comment type="caution">
    <text evidence="1">The sequence shown here is derived from an EMBL/GenBank/DDBJ whole genome shotgun (WGS) entry which is preliminary data.</text>
</comment>
<name>A0A2W5TP31_9BACT</name>
<dbReference type="EMBL" id="QFQP01000007">
    <property type="protein sequence ID" value="PZR14426.1"/>
    <property type="molecule type" value="Genomic_DNA"/>
</dbReference>
<reference evidence="1 2" key="1">
    <citation type="submission" date="2017-08" db="EMBL/GenBank/DDBJ databases">
        <title>Infants hospitalized years apart are colonized by the same room-sourced microbial strains.</title>
        <authorList>
            <person name="Brooks B."/>
            <person name="Olm M.R."/>
            <person name="Firek B.A."/>
            <person name="Baker R."/>
            <person name="Thomas B.C."/>
            <person name="Morowitz M.J."/>
            <person name="Banfield J.F."/>
        </authorList>
    </citation>
    <scope>NUCLEOTIDE SEQUENCE [LARGE SCALE GENOMIC DNA]</scope>
    <source>
        <strain evidence="1">S2_003_000_R2_14</strain>
    </source>
</reference>
<gene>
    <name evidence="1" type="ORF">DI536_10220</name>
</gene>
<proteinExistence type="predicted"/>
<dbReference type="AlphaFoldDB" id="A0A2W5TP31"/>